<keyword evidence="1" id="KW-0732">Signal</keyword>
<keyword evidence="3" id="KW-1185">Reference proteome</keyword>
<accession>A0A8E5MGU0</accession>
<organism evidence="2 3">
    <name type="scientific">Ustilaginoidea virens</name>
    <name type="common">Rice false smut fungus</name>
    <name type="synonym">Villosiclava virens</name>
    <dbReference type="NCBI Taxonomy" id="1159556"/>
    <lineage>
        <taxon>Eukaryota</taxon>
        <taxon>Fungi</taxon>
        <taxon>Dikarya</taxon>
        <taxon>Ascomycota</taxon>
        <taxon>Pezizomycotina</taxon>
        <taxon>Sordariomycetes</taxon>
        <taxon>Hypocreomycetidae</taxon>
        <taxon>Hypocreales</taxon>
        <taxon>Clavicipitaceae</taxon>
        <taxon>Ustilaginoidea</taxon>
    </lineage>
</organism>
<evidence type="ECO:0008006" key="4">
    <source>
        <dbReference type="Google" id="ProtNLM"/>
    </source>
</evidence>
<protein>
    <recommendedName>
        <fullName evidence="4">GPI anchored serine-rich protein</fullName>
    </recommendedName>
</protein>
<dbReference type="GeneID" id="66064235"/>
<dbReference type="Proteomes" id="UP000027002">
    <property type="component" value="Chromosome 3"/>
</dbReference>
<proteinExistence type="predicted"/>
<dbReference type="AlphaFoldDB" id="A0A8E5MGU0"/>
<sequence length="168" mass="16639">MKSFLVLGLSAVSLVLAQETSGTAPTGSESVPVVTVTSTVPVVTETSTVPVVTETSTVPVVTETSTVPVVTETSTVPVVTETSTQVASSSTESTTQELTATTEAPQTTAACIGTITTLTISNSTEASYTYRPTGPETTTAPVTAGAAVNGLGGSGVLGGLLAVVALIF</sequence>
<name>A0A8E5MGU0_USTVR</name>
<feature type="chain" id="PRO_5034090945" description="GPI anchored serine-rich protein" evidence="1">
    <location>
        <begin position="18"/>
        <end position="168"/>
    </location>
</feature>
<evidence type="ECO:0000313" key="2">
    <source>
        <dbReference type="EMBL" id="QUC19216.1"/>
    </source>
</evidence>
<gene>
    <name evidence="2" type="ORF">UV8b_03457</name>
</gene>
<feature type="signal peptide" evidence="1">
    <location>
        <begin position="1"/>
        <end position="17"/>
    </location>
</feature>
<evidence type="ECO:0000313" key="3">
    <source>
        <dbReference type="Proteomes" id="UP000027002"/>
    </source>
</evidence>
<evidence type="ECO:0000256" key="1">
    <source>
        <dbReference type="SAM" id="SignalP"/>
    </source>
</evidence>
<dbReference type="EMBL" id="CP072755">
    <property type="protein sequence ID" value="QUC19216.1"/>
    <property type="molecule type" value="Genomic_DNA"/>
</dbReference>
<dbReference type="RefSeq" id="XP_042996889.1">
    <property type="nucleotide sequence ID" value="XM_043140955.1"/>
</dbReference>
<reference evidence="2" key="1">
    <citation type="submission" date="2020-03" db="EMBL/GenBank/DDBJ databases">
        <title>A mixture of massive structural variations and highly conserved coding sequences in Ustilaginoidea virens genome.</title>
        <authorList>
            <person name="Zhang K."/>
            <person name="Zhao Z."/>
            <person name="Zhang Z."/>
            <person name="Li Y."/>
            <person name="Hsiang T."/>
            <person name="Sun W."/>
        </authorList>
    </citation>
    <scope>NUCLEOTIDE SEQUENCE</scope>
    <source>
        <strain evidence="2">UV-8b</strain>
    </source>
</reference>
<dbReference type="KEGG" id="uvi:66064235"/>